<dbReference type="EMBL" id="CP033972">
    <property type="protein sequence ID" value="AZG43445.1"/>
    <property type="molecule type" value="Genomic_DNA"/>
</dbReference>
<protein>
    <recommendedName>
        <fullName evidence="3">DUF3168 domain-containing protein</fullName>
    </recommendedName>
</protein>
<sequence length="149" mass="16387">MTAVNPYDVIMAMAQRAHDLGLVCYRPTPDIPAVPDLPLVVFGQLPDPPVRAVSVNLYNVAPEKDDSLQTANPLIYAQWRFREPGDDGGLAVNARTHAFFEAMHSETPGPWPGGVSPLWCLRTVVGETQLDNGAWSKPDSYEIRYNPGE</sequence>
<keyword evidence="2" id="KW-1185">Reference proteome</keyword>
<dbReference type="OrthoDB" id="4546440at2"/>
<organism evidence="1 2">
    <name type="scientific">Gordonia insulae</name>
    <dbReference type="NCBI Taxonomy" id="2420509"/>
    <lineage>
        <taxon>Bacteria</taxon>
        <taxon>Bacillati</taxon>
        <taxon>Actinomycetota</taxon>
        <taxon>Actinomycetes</taxon>
        <taxon>Mycobacteriales</taxon>
        <taxon>Gordoniaceae</taxon>
        <taxon>Gordonia</taxon>
    </lineage>
</organism>
<accession>A0A3G8JFS1</accession>
<evidence type="ECO:0000313" key="2">
    <source>
        <dbReference type="Proteomes" id="UP000271469"/>
    </source>
</evidence>
<reference evidence="1 2" key="1">
    <citation type="submission" date="2018-11" db="EMBL/GenBank/DDBJ databases">
        <title>Gordonia insulae sp. nov., isolated from an island soil.</title>
        <authorList>
            <person name="Kim Y.S."/>
            <person name="Kim S.B."/>
        </authorList>
    </citation>
    <scope>NUCLEOTIDE SEQUENCE [LARGE SCALE GENOMIC DNA]</scope>
    <source>
        <strain evidence="1 2">MMS17-SY073</strain>
    </source>
</reference>
<dbReference type="KEGG" id="gom:D7316_00009"/>
<dbReference type="AlphaFoldDB" id="A0A3G8JFS1"/>
<dbReference type="Proteomes" id="UP000271469">
    <property type="component" value="Chromosome"/>
</dbReference>
<dbReference type="RefSeq" id="WP_124706488.1">
    <property type="nucleotide sequence ID" value="NZ_CP033972.1"/>
</dbReference>
<gene>
    <name evidence="1" type="ORF">D7316_00009</name>
</gene>
<evidence type="ECO:0000313" key="1">
    <source>
        <dbReference type="EMBL" id="AZG43445.1"/>
    </source>
</evidence>
<name>A0A3G8JFS1_9ACTN</name>
<evidence type="ECO:0008006" key="3">
    <source>
        <dbReference type="Google" id="ProtNLM"/>
    </source>
</evidence>
<proteinExistence type="predicted"/>